<accession>R4X6P7</accession>
<dbReference type="VEuPathDB" id="FungiDB:TAPDE_000083"/>
<feature type="compositionally biased region" description="Acidic residues" evidence="2">
    <location>
        <begin position="130"/>
        <end position="152"/>
    </location>
</feature>
<dbReference type="InterPro" id="IPR003169">
    <property type="entry name" value="GYF"/>
</dbReference>
<dbReference type="Proteomes" id="UP000013776">
    <property type="component" value="Unassembled WGS sequence"/>
</dbReference>
<evidence type="ECO:0000256" key="1">
    <source>
        <dbReference type="SAM" id="Coils"/>
    </source>
</evidence>
<dbReference type="PANTHER" id="PTHR13138">
    <property type="entry name" value="PROTEIN LIN1"/>
    <property type="match status" value="1"/>
</dbReference>
<feature type="region of interest" description="Disordered" evidence="2">
    <location>
        <begin position="46"/>
        <end position="162"/>
    </location>
</feature>
<feature type="domain" description="GYF" evidence="3">
    <location>
        <begin position="337"/>
        <end position="396"/>
    </location>
</feature>
<dbReference type="InterPro" id="IPR035445">
    <property type="entry name" value="GYF-like_dom_sf"/>
</dbReference>
<dbReference type="eggNOG" id="KOG2950">
    <property type="taxonomic scope" value="Eukaryota"/>
</dbReference>
<dbReference type="PANTHER" id="PTHR13138:SF3">
    <property type="entry name" value="CD2 ANTIGEN CYTOPLASMIC TAIL-BINDING PROTEIN 2"/>
    <property type="match status" value="1"/>
</dbReference>
<comment type="caution">
    <text evidence="4">The sequence shown here is derived from an EMBL/GenBank/DDBJ whole genome shotgun (WGS) entry which is preliminary data.</text>
</comment>
<dbReference type="Gene3D" id="3.30.1490.40">
    <property type="match status" value="1"/>
</dbReference>
<evidence type="ECO:0000313" key="4">
    <source>
        <dbReference type="EMBL" id="CCG80571.1"/>
    </source>
</evidence>
<dbReference type="AlphaFoldDB" id="R4X6P7"/>
<evidence type="ECO:0000259" key="3">
    <source>
        <dbReference type="PROSITE" id="PS50829"/>
    </source>
</evidence>
<dbReference type="STRING" id="1097556.R4X6P7"/>
<keyword evidence="5" id="KW-1185">Reference proteome</keyword>
<sequence>MASKRPSGHADSIPAKRAKFDGRHATKLAPEETFDPLEADIAVGTARKKDVKLDGYASDSSEEGHGVKRAPTLENEAGPVDEDDDMFGEAPSKQADHVVRDKDKGGKGERFLELNEIQGQDFSTKTDYMDIVDDDEGDEDEEDDDDSVDEEVGALGKKRNAPKLDGFNMRAEMEEGKFDAEGNYIRTAKDQKDNQDDWLKDVSRKDIAAAREAVERRQQEESQRMQAEDERSVAELLAELIGYLDRGETLLEALSRLGATTGPKRKGHGKRGAGVDPTVAKQVERMTELANRLMADSQIDVYDTEKEGLARAYKRETGIDLPLPADDSKITLHDDTPTMWEFVWAGAEESINGPYDKDTMKSWLEDGLLTTDTATALVRRIGEITFIEASQALFNS</sequence>
<reference evidence="4 5" key="1">
    <citation type="journal article" date="2013" name="MBio">
        <title>Genome sequencing of the plant pathogen Taphrina deformans, the causal agent of peach leaf curl.</title>
        <authorList>
            <person name="Cisse O.H."/>
            <person name="Almeida J.M.G.C.F."/>
            <person name="Fonseca A."/>
            <person name="Kumar A.A."/>
            <person name="Salojaervi J."/>
            <person name="Overmyer K."/>
            <person name="Hauser P.M."/>
            <person name="Pagni M."/>
        </authorList>
    </citation>
    <scope>NUCLEOTIDE SEQUENCE [LARGE SCALE GENOMIC DNA]</scope>
    <source>
        <strain evidence="5">PYCC 5710 / ATCC 11124 / CBS 356.35 / IMI 108563 / JCM 9778 / NBRC 8474</strain>
    </source>
</reference>
<proteinExistence type="predicted"/>
<dbReference type="OrthoDB" id="9989112at2759"/>
<feature type="coiled-coil region" evidence="1">
    <location>
        <begin position="210"/>
        <end position="237"/>
    </location>
</feature>
<dbReference type="GO" id="GO:0005682">
    <property type="term" value="C:U5 snRNP"/>
    <property type="evidence" value="ECO:0007669"/>
    <property type="project" value="InterPro"/>
</dbReference>
<dbReference type="PROSITE" id="PS50829">
    <property type="entry name" value="GYF"/>
    <property type="match status" value="1"/>
</dbReference>
<evidence type="ECO:0000313" key="5">
    <source>
        <dbReference type="Proteomes" id="UP000013776"/>
    </source>
</evidence>
<dbReference type="SUPFAM" id="SSF55277">
    <property type="entry name" value="GYF domain"/>
    <property type="match status" value="1"/>
</dbReference>
<keyword evidence="1" id="KW-0175">Coiled coil</keyword>
<gene>
    <name evidence="4" type="ORF">TAPDE_000083</name>
</gene>
<evidence type="ECO:0000256" key="2">
    <source>
        <dbReference type="SAM" id="MobiDB-lite"/>
    </source>
</evidence>
<dbReference type="InterPro" id="IPR039905">
    <property type="entry name" value="CD2BP2/Lin1"/>
</dbReference>
<protein>
    <recommendedName>
        <fullName evidence="3">GYF domain-containing protein</fullName>
    </recommendedName>
</protein>
<feature type="compositionally biased region" description="Basic and acidic residues" evidence="2">
    <location>
        <begin position="94"/>
        <end position="113"/>
    </location>
</feature>
<name>R4X6P7_TAPDE</name>
<feature type="region of interest" description="Disordered" evidence="2">
    <location>
        <begin position="1"/>
        <end position="34"/>
    </location>
</feature>
<dbReference type="EMBL" id="CAHR02000002">
    <property type="protein sequence ID" value="CCG80571.1"/>
    <property type="molecule type" value="Genomic_DNA"/>
</dbReference>
<organism evidence="4 5">
    <name type="scientific">Taphrina deformans (strain PYCC 5710 / ATCC 11124 / CBS 356.35 / IMI 108563 / JCM 9778 / NBRC 8474)</name>
    <name type="common">Peach leaf curl fungus</name>
    <name type="synonym">Lalaria deformans</name>
    <dbReference type="NCBI Taxonomy" id="1097556"/>
    <lineage>
        <taxon>Eukaryota</taxon>
        <taxon>Fungi</taxon>
        <taxon>Dikarya</taxon>
        <taxon>Ascomycota</taxon>
        <taxon>Taphrinomycotina</taxon>
        <taxon>Taphrinomycetes</taxon>
        <taxon>Taphrinales</taxon>
        <taxon>Taphrinaceae</taxon>
        <taxon>Taphrina</taxon>
    </lineage>
</organism>
<feature type="compositionally biased region" description="Polar residues" evidence="2">
    <location>
        <begin position="117"/>
        <end position="126"/>
    </location>
</feature>